<evidence type="ECO:0000313" key="1">
    <source>
        <dbReference type="EMBL" id="GES91030.1"/>
    </source>
</evidence>
<name>A0A8H3LRT4_9GLOM</name>
<accession>A0A8H3LRT4</accession>
<organism evidence="1 2">
    <name type="scientific">Rhizophagus clarus</name>
    <dbReference type="NCBI Taxonomy" id="94130"/>
    <lineage>
        <taxon>Eukaryota</taxon>
        <taxon>Fungi</taxon>
        <taxon>Fungi incertae sedis</taxon>
        <taxon>Mucoromycota</taxon>
        <taxon>Glomeromycotina</taxon>
        <taxon>Glomeromycetes</taxon>
        <taxon>Glomerales</taxon>
        <taxon>Glomeraceae</taxon>
        <taxon>Rhizophagus</taxon>
    </lineage>
</organism>
<proteinExistence type="predicted"/>
<sequence length="138" mass="15979">MRPTIYDLPERAVEETRRILVYHIKERLKQSSKHAGNVRVMISCTESIFKGVNSHSTLSKILRNDNWVSDDIEEDTTYEEINKLPNASTRRKASIKLEDTLINILFYLSRIARKYLSISVTSIPRERLFSDAGNKLLP</sequence>
<dbReference type="AlphaFoldDB" id="A0A8H3LRT4"/>
<reference evidence="1" key="1">
    <citation type="submission" date="2019-10" db="EMBL/GenBank/DDBJ databases">
        <title>Conservation and host-specific expression of non-tandemly repeated heterogenous ribosome RNA gene in arbuscular mycorrhizal fungi.</title>
        <authorList>
            <person name="Maeda T."/>
            <person name="Kobayashi Y."/>
            <person name="Nakagawa T."/>
            <person name="Ezawa T."/>
            <person name="Yamaguchi K."/>
            <person name="Bino T."/>
            <person name="Nishimoto Y."/>
            <person name="Shigenobu S."/>
            <person name="Kawaguchi M."/>
        </authorList>
    </citation>
    <scope>NUCLEOTIDE SEQUENCE</scope>
    <source>
        <strain evidence="1">HR1</strain>
    </source>
</reference>
<protein>
    <recommendedName>
        <fullName evidence="3">HAT C-terminal dimerisation domain-containing protein</fullName>
    </recommendedName>
</protein>
<dbReference type="OrthoDB" id="2407634at2759"/>
<dbReference type="Proteomes" id="UP000615446">
    <property type="component" value="Unassembled WGS sequence"/>
</dbReference>
<gene>
    <name evidence="1" type="ORF">RCL2_001786300</name>
</gene>
<comment type="caution">
    <text evidence="1">The sequence shown here is derived from an EMBL/GenBank/DDBJ whole genome shotgun (WGS) entry which is preliminary data.</text>
</comment>
<evidence type="ECO:0000313" key="2">
    <source>
        <dbReference type="Proteomes" id="UP000615446"/>
    </source>
</evidence>
<evidence type="ECO:0008006" key="3">
    <source>
        <dbReference type="Google" id="ProtNLM"/>
    </source>
</evidence>
<dbReference type="EMBL" id="BLAL01000197">
    <property type="protein sequence ID" value="GES91030.1"/>
    <property type="molecule type" value="Genomic_DNA"/>
</dbReference>